<dbReference type="Proteomes" id="UP001597326">
    <property type="component" value="Unassembled WGS sequence"/>
</dbReference>
<dbReference type="RefSeq" id="WP_343875614.1">
    <property type="nucleotide sequence ID" value="NZ_BAAAIX010000033.1"/>
</dbReference>
<name>A0ABW4RZ38_9ACTN</name>
<dbReference type="SUPFAM" id="SSF53756">
    <property type="entry name" value="UDP-Glycosyltransferase/glycogen phosphorylase"/>
    <property type="match status" value="1"/>
</dbReference>
<protein>
    <submittedName>
        <fullName evidence="1">Glycosyltransferase</fullName>
    </submittedName>
</protein>
<dbReference type="EMBL" id="JBHUFZ010000032">
    <property type="protein sequence ID" value="MFD1891294.1"/>
    <property type="molecule type" value="Genomic_DNA"/>
</dbReference>
<organism evidence="1 2">
    <name type="scientific">Luteococcus peritonei</name>
    <dbReference type="NCBI Taxonomy" id="88874"/>
    <lineage>
        <taxon>Bacteria</taxon>
        <taxon>Bacillati</taxon>
        <taxon>Actinomycetota</taxon>
        <taxon>Actinomycetes</taxon>
        <taxon>Propionibacteriales</taxon>
        <taxon>Propionibacteriaceae</taxon>
        <taxon>Luteococcus</taxon>
    </lineage>
</organism>
<keyword evidence="2" id="KW-1185">Reference proteome</keyword>
<evidence type="ECO:0000313" key="1">
    <source>
        <dbReference type="EMBL" id="MFD1891294.1"/>
    </source>
</evidence>
<proteinExistence type="predicted"/>
<dbReference type="Gene3D" id="3.40.50.2000">
    <property type="entry name" value="Glycogen Phosphorylase B"/>
    <property type="match status" value="1"/>
</dbReference>
<reference evidence="2" key="1">
    <citation type="journal article" date="2019" name="Int. J. Syst. Evol. Microbiol.">
        <title>The Global Catalogue of Microorganisms (GCM) 10K type strain sequencing project: providing services to taxonomists for standard genome sequencing and annotation.</title>
        <authorList>
            <consortium name="The Broad Institute Genomics Platform"/>
            <consortium name="The Broad Institute Genome Sequencing Center for Infectious Disease"/>
            <person name="Wu L."/>
            <person name="Ma J."/>
        </authorList>
    </citation>
    <scope>NUCLEOTIDE SEQUENCE [LARGE SCALE GENOMIC DNA]</scope>
    <source>
        <strain evidence="2">CAIM 431</strain>
    </source>
</reference>
<accession>A0ABW4RZ38</accession>
<gene>
    <name evidence="1" type="ORF">ACFSCS_14045</name>
</gene>
<comment type="caution">
    <text evidence="1">The sequence shown here is derived from an EMBL/GenBank/DDBJ whole genome shotgun (WGS) entry which is preliminary data.</text>
</comment>
<evidence type="ECO:0000313" key="2">
    <source>
        <dbReference type="Proteomes" id="UP001597326"/>
    </source>
</evidence>
<sequence>MTTAPTRLAIGPANYAGQAHAWAKAVERHLDVPADSFNRGPLRRHDFRFETDREIPAPLFFAPLLRRARLKGFLRRYSHVALDGFTTFFQTPARRDVAADALFLRENGFQVALVAHGSDLRDPAEHIRRNRWSYFNEGDEAYRAHHAELARRAQEAVRRTGLPCFVSTPDLLHDLPQATWLPVCIDPASAVVGDEPLRRRVPRVLHMPSRRVPPIKGSQYVEPVLQRLEQEGLVEFVSPSRVPHAEVPALLAGVDIVVDQLLAASYGVTAVEAMAAGRVTVAAVSEATVELMPQRPPLVDADPDTFEQVMRDVLERRDEARELAAQGPGFVAAWHDGGASARRLQPWLRPAG</sequence>